<comment type="caution">
    <text evidence="1">The sequence shown here is derived from an EMBL/GenBank/DDBJ whole genome shotgun (WGS) entry which is preliminary data.</text>
</comment>
<organism evidence="1 2">
    <name type="scientific">Metabacillus rhizolycopersici</name>
    <dbReference type="NCBI Taxonomy" id="2875709"/>
    <lineage>
        <taxon>Bacteria</taxon>
        <taxon>Bacillati</taxon>
        <taxon>Bacillota</taxon>
        <taxon>Bacilli</taxon>
        <taxon>Bacillales</taxon>
        <taxon>Bacillaceae</taxon>
        <taxon>Metabacillus</taxon>
    </lineage>
</organism>
<keyword evidence="2" id="KW-1185">Reference proteome</keyword>
<gene>
    <name evidence="1" type="ORF">K9V48_19860</name>
</gene>
<dbReference type="RefSeq" id="WP_224140903.1">
    <property type="nucleotide sequence ID" value="NZ_JAIQUM010000056.1"/>
</dbReference>
<proteinExistence type="predicted"/>
<dbReference type="Proteomes" id="UP001165287">
    <property type="component" value="Unassembled WGS sequence"/>
</dbReference>
<evidence type="ECO:0000313" key="1">
    <source>
        <dbReference type="EMBL" id="MBZ5752446.1"/>
    </source>
</evidence>
<protein>
    <submittedName>
        <fullName evidence="1">Uncharacterized protein</fullName>
    </submittedName>
</protein>
<reference evidence="1" key="1">
    <citation type="submission" date="2024-05" db="EMBL/GenBank/DDBJ databases">
        <title>Metabacillus sp. nov., isolated from the rhizosphere soil of tomato plants.</title>
        <authorList>
            <person name="Ma R."/>
        </authorList>
    </citation>
    <scope>NUCLEOTIDE SEQUENCE</scope>
    <source>
        <strain evidence="1">DBTR6</strain>
    </source>
</reference>
<name>A0ABS7UVW5_9BACI</name>
<evidence type="ECO:0000313" key="2">
    <source>
        <dbReference type="Proteomes" id="UP001165287"/>
    </source>
</evidence>
<sequence length="65" mass="7379">MTNNVNIKFKSGNEFHINAPKGFDNNAFLNLVEKGKMINAPFEFPRVDTAQANESFRNIDSISFK</sequence>
<accession>A0ABS7UVW5</accession>
<dbReference type="EMBL" id="JAIQUM010000056">
    <property type="protein sequence ID" value="MBZ5752446.1"/>
    <property type="molecule type" value="Genomic_DNA"/>
</dbReference>